<reference evidence="1" key="2">
    <citation type="journal article" date="2023" name="BMC Genomics">
        <title>Pest status, molecular evolution, and epigenetic factors derived from the genome assembly of Frankliniella fusca, a thysanopteran phytovirus vector.</title>
        <authorList>
            <person name="Catto M.A."/>
            <person name="Labadie P.E."/>
            <person name="Jacobson A.L."/>
            <person name="Kennedy G.G."/>
            <person name="Srinivasan R."/>
            <person name="Hunt B.G."/>
        </authorList>
    </citation>
    <scope>NUCLEOTIDE SEQUENCE</scope>
    <source>
        <strain evidence="1">PL_HMW_Pooled</strain>
    </source>
</reference>
<dbReference type="PANTHER" id="PTHR31912">
    <property type="entry name" value="IP13529P"/>
    <property type="match status" value="1"/>
</dbReference>
<reference evidence="1" key="1">
    <citation type="submission" date="2021-07" db="EMBL/GenBank/DDBJ databases">
        <authorList>
            <person name="Catto M.A."/>
            <person name="Jacobson A."/>
            <person name="Kennedy G."/>
            <person name="Labadie P."/>
            <person name="Hunt B.G."/>
            <person name="Srinivasan R."/>
        </authorList>
    </citation>
    <scope>NUCLEOTIDE SEQUENCE</scope>
    <source>
        <strain evidence="1">PL_HMW_Pooled</strain>
        <tissue evidence="1">Head</tissue>
    </source>
</reference>
<evidence type="ECO:0000313" key="1">
    <source>
        <dbReference type="EMBL" id="KAK3908146.1"/>
    </source>
</evidence>
<comment type="caution">
    <text evidence="1">The sequence shown here is derived from an EMBL/GenBank/DDBJ whole genome shotgun (WGS) entry which is preliminary data.</text>
</comment>
<evidence type="ECO:0000313" key="2">
    <source>
        <dbReference type="Proteomes" id="UP001219518"/>
    </source>
</evidence>
<dbReference type="EMBL" id="JAHWGI010000031">
    <property type="protein sequence ID" value="KAK3908146.1"/>
    <property type="molecule type" value="Genomic_DNA"/>
</dbReference>
<accession>A0AAE1GSV3</accession>
<name>A0AAE1GSV3_9NEOP</name>
<keyword evidence="2" id="KW-1185">Reference proteome</keyword>
<organism evidence="1 2">
    <name type="scientific">Frankliniella fusca</name>
    <dbReference type="NCBI Taxonomy" id="407009"/>
    <lineage>
        <taxon>Eukaryota</taxon>
        <taxon>Metazoa</taxon>
        <taxon>Ecdysozoa</taxon>
        <taxon>Arthropoda</taxon>
        <taxon>Hexapoda</taxon>
        <taxon>Insecta</taxon>
        <taxon>Pterygota</taxon>
        <taxon>Neoptera</taxon>
        <taxon>Paraneoptera</taxon>
        <taxon>Thysanoptera</taxon>
        <taxon>Terebrantia</taxon>
        <taxon>Thripoidea</taxon>
        <taxon>Thripidae</taxon>
        <taxon>Frankliniella</taxon>
    </lineage>
</organism>
<dbReference type="PANTHER" id="PTHR31912:SF34">
    <property type="entry name" value="NOTOCHORD-RELATED PROTEIN"/>
    <property type="match status" value="1"/>
</dbReference>
<dbReference type="AlphaFoldDB" id="A0AAE1GSV3"/>
<protein>
    <submittedName>
        <fullName evidence="1">E3 ubiquitin-protein ligase RNF114</fullName>
    </submittedName>
</protein>
<dbReference type="Proteomes" id="UP001219518">
    <property type="component" value="Unassembled WGS sequence"/>
</dbReference>
<gene>
    <name evidence="1" type="ORF">KUF71_018658</name>
</gene>
<sequence length="827" mass="94152">MVFSCVCGNNSLSPEGLVEHLRLHHTSDAVINHYHCRQSPLCAGILFDNLKKFKDHLVRKHSGDVGGAPLGERIVADGDHIEEQVEQEVENEVLVADNQPVYFDTFAKAVYDSGLMFTAKLYNKDTIPRSAVQEIVSFTQDFMSGFASLLKRKVMDTFSQIDDLDEAVVQEIDDLKAMFGILESPFDELDTEAKRINCFLDANAYVKPEKYFIDSRPAPIQRRGVMYREMVPAYGQFVRMRTTLKLFLEMPDVFDKIMENVANLAAENEVISNFVQGELWAQISAPFQAEGKIVLPLFLFTDDYESNNGLGSHAGDDKVSAVYYKIPCIPKEFLSVLRCIFVAALFYANDRKAYGNKKVLEPLLQELEFLEREGILLHLIDRTVRVYFALGLILGDNLGLNAILGFVECFVANHFCRVCRIHRDELRFHLEDSNNLLRNEVNYNGDVGLANSYLTGIKEACIFNNLNSFHVTKNQCGDLLHEFEEGVCGYALPLILNWLINIRQYLTHEAFIERVSAFQYGPHESGNKPSTSKLGPERFTSAKFNLSGSESLCLTRYLGEMIGHLIPSEEPVWEYYLSLRDLADILYSPFFVPGAEILLRNKVREHNEMFVATFNEHLRPVHHFLLHYWRHIRSTGPLIHTSTNRYESKNREGKIVAYSTESRVNIIVTIMIKAQLKTAFQLLSKNIFDLKFVGGARSNSPARILPHFQTFSQTLNIEGNDVVSCLKFVEYAGTTYGIDSIVVYDVTENVPRFGKIVSIFVYNNSQLNFVLQDFDVLGFNNHFYAFAVEENANILCRHPAQLADHQPLWLRYGARDGAKFISTRHAF</sequence>
<proteinExistence type="predicted"/>